<keyword evidence="1" id="KW-0812">Transmembrane</keyword>
<keyword evidence="1" id="KW-1133">Transmembrane helix</keyword>
<dbReference type="EMBL" id="PPWZ01000090">
    <property type="protein sequence ID" value="POH36006.1"/>
    <property type="molecule type" value="Genomic_DNA"/>
</dbReference>
<dbReference type="Pfam" id="PF13061">
    <property type="entry name" value="DUF3923"/>
    <property type="match status" value="1"/>
</dbReference>
<protein>
    <submittedName>
        <fullName evidence="2">DUF3923 domain-containing protein</fullName>
    </submittedName>
</protein>
<reference evidence="2" key="1">
    <citation type="submission" date="2018-01" db="EMBL/GenBank/DDBJ databases">
        <title>Genome sequnecing of Lactobacillus formosensis KACC 18721.</title>
        <authorList>
            <person name="Kim S.-J."/>
            <person name="Heo J."/>
        </authorList>
    </citation>
    <scope>NUCLEOTIDE SEQUENCE</scope>
    <source>
        <strain evidence="2">KACC 18721</strain>
    </source>
</reference>
<comment type="caution">
    <text evidence="2">The sequence shown here is derived from an EMBL/GenBank/DDBJ whole genome shotgun (WGS) entry which is preliminary data.</text>
</comment>
<keyword evidence="1" id="KW-0472">Membrane</keyword>
<proteinExistence type="predicted"/>
<evidence type="ECO:0000256" key="1">
    <source>
        <dbReference type="SAM" id="Phobius"/>
    </source>
</evidence>
<dbReference type="InterPro" id="IPR025037">
    <property type="entry name" value="DUF3923"/>
</dbReference>
<dbReference type="AlphaFoldDB" id="A0A2P4R493"/>
<organism evidence="2">
    <name type="scientific">Companilactobacillus formosensis</name>
    <dbReference type="NCBI Taxonomy" id="1617889"/>
    <lineage>
        <taxon>Bacteria</taxon>
        <taxon>Bacillati</taxon>
        <taxon>Bacillota</taxon>
        <taxon>Bacilli</taxon>
        <taxon>Lactobacillales</taxon>
        <taxon>Lactobacillaceae</taxon>
        <taxon>Companilactobacillus</taxon>
    </lineage>
</organism>
<gene>
    <name evidence="2" type="ORF">C2R26_10440</name>
</gene>
<name>A0A2P4R493_9LACO</name>
<sequence length="70" mass="8178">MKTWRIINVIWLLLFLVAIFWIMVRKTDGTGLVQTPQLRMVTLLILGIFLVLVIGCQLLALYLIKKHKEK</sequence>
<accession>A0A2P4R493</accession>
<feature type="transmembrane region" description="Helical" evidence="1">
    <location>
        <begin position="7"/>
        <end position="24"/>
    </location>
</feature>
<evidence type="ECO:0000313" key="2">
    <source>
        <dbReference type="EMBL" id="POH36006.1"/>
    </source>
</evidence>
<feature type="transmembrane region" description="Helical" evidence="1">
    <location>
        <begin position="44"/>
        <end position="64"/>
    </location>
</feature>